<dbReference type="GO" id="GO:0055085">
    <property type="term" value="P:transmembrane transport"/>
    <property type="evidence" value="ECO:0007669"/>
    <property type="project" value="InterPro"/>
</dbReference>
<feature type="transmembrane region" description="Helical" evidence="5">
    <location>
        <begin position="319"/>
        <end position="336"/>
    </location>
</feature>
<feature type="transmembrane region" description="Helical" evidence="5">
    <location>
        <begin position="407"/>
        <end position="424"/>
    </location>
</feature>
<dbReference type="EMBL" id="CCAG010012590">
    <property type="status" value="NOT_ANNOTATED_CDS"/>
    <property type="molecule type" value="Genomic_DNA"/>
</dbReference>
<dbReference type="InterPro" id="IPR036513">
    <property type="entry name" value="STAS_dom_sf"/>
</dbReference>
<feature type="transmembrane region" description="Helical" evidence="5">
    <location>
        <begin position="130"/>
        <end position="150"/>
    </location>
</feature>
<dbReference type="InterPro" id="IPR001902">
    <property type="entry name" value="SLC26A/SulP_fam"/>
</dbReference>
<proteinExistence type="predicted"/>
<dbReference type="Proteomes" id="UP000092444">
    <property type="component" value="Unassembled WGS sequence"/>
</dbReference>
<dbReference type="Pfam" id="PF00916">
    <property type="entry name" value="Sulfate_transp"/>
    <property type="match status" value="1"/>
</dbReference>
<keyword evidence="4 5" id="KW-0472">Membrane</keyword>
<dbReference type="EnsemblMetazoa" id="GMOY011827-RA">
    <property type="protein sequence ID" value="GMOY011827-PA"/>
    <property type="gene ID" value="GMOY011827"/>
</dbReference>
<organism evidence="7 8">
    <name type="scientific">Glossina morsitans morsitans</name>
    <name type="common">Savannah tsetse fly</name>
    <dbReference type="NCBI Taxonomy" id="37546"/>
    <lineage>
        <taxon>Eukaryota</taxon>
        <taxon>Metazoa</taxon>
        <taxon>Ecdysozoa</taxon>
        <taxon>Arthropoda</taxon>
        <taxon>Hexapoda</taxon>
        <taxon>Insecta</taxon>
        <taxon>Pterygota</taxon>
        <taxon>Neoptera</taxon>
        <taxon>Endopterygota</taxon>
        <taxon>Diptera</taxon>
        <taxon>Brachycera</taxon>
        <taxon>Muscomorpha</taxon>
        <taxon>Hippoboscoidea</taxon>
        <taxon>Glossinidae</taxon>
        <taxon>Glossina</taxon>
    </lineage>
</organism>
<evidence type="ECO:0000313" key="8">
    <source>
        <dbReference type="Proteomes" id="UP000092444"/>
    </source>
</evidence>
<keyword evidence="8" id="KW-1185">Reference proteome</keyword>
<feature type="transmembrane region" description="Helical" evidence="5">
    <location>
        <begin position="157"/>
        <end position="178"/>
    </location>
</feature>
<keyword evidence="3 5" id="KW-1133">Transmembrane helix</keyword>
<feature type="transmembrane region" description="Helical" evidence="5">
    <location>
        <begin position="444"/>
        <end position="472"/>
    </location>
</feature>
<evidence type="ECO:0000256" key="4">
    <source>
        <dbReference type="ARBA" id="ARBA00023136"/>
    </source>
</evidence>
<dbReference type="PhylomeDB" id="A0A1B0GEV4"/>
<evidence type="ECO:0000256" key="1">
    <source>
        <dbReference type="ARBA" id="ARBA00004141"/>
    </source>
</evidence>
<evidence type="ECO:0000313" key="7">
    <source>
        <dbReference type="EnsemblMetazoa" id="GMOY011827-PA"/>
    </source>
</evidence>
<name>A0A1B0GEV4_GLOMM</name>
<evidence type="ECO:0000256" key="5">
    <source>
        <dbReference type="SAM" id="Phobius"/>
    </source>
</evidence>
<feature type="transmembrane region" description="Helical" evidence="5">
    <location>
        <begin position="96"/>
        <end position="118"/>
    </location>
</feature>
<feature type="transmembrane region" description="Helical" evidence="5">
    <location>
        <begin position="348"/>
        <end position="370"/>
    </location>
</feature>
<feature type="transmembrane region" description="Helical" evidence="5">
    <location>
        <begin position="382"/>
        <end position="400"/>
    </location>
</feature>
<dbReference type="PANTHER" id="PTHR11814">
    <property type="entry name" value="SULFATE TRANSPORTER"/>
    <property type="match status" value="1"/>
</dbReference>
<feature type="domain" description="SLC26A/SulP transporter" evidence="6">
    <location>
        <begin position="56"/>
        <end position="446"/>
    </location>
</feature>
<comment type="subcellular location">
    <subcellularLocation>
        <location evidence="1">Membrane</location>
        <topology evidence="1">Multi-pass membrane protein</topology>
    </subcellularLocation>
</comment>
<feature type="transmembrane region" description="Helical" evidence="5">
    <location>
        <begin position="60"/>
        <end position="84"/>
    </location>
</feature>
<dbReference type="STRING" id="37546.A0A1B0GEV4"/>
<feature type="transmembrane region" description="Helical" evidence="5">
    <location>
        <begin position="224"/>
        <end position="242"/>
    </location>
</feature>
<dbReference type="Gene3D" id="3.30.750.24">
    <property type="entry name" value="STAS domain"/>
    <property type="match status" value="1"/>
</dbReference>
<reference evidence="7" key="1">
    <citation type="submission" date="2020-05" db="UniProtKB">
        <authorList>
            <consortium name="EnsemblMetazoa"/>
        </authorList>
    </citation>
    <scope>IDENTIFICATION</scope>
    <source>
        <strain evidence="7">Yale</strain>
    </source>
</reference>
<dbReference type="AlphaFoldDB" id="A0A1B0GEV4"/>
<evidence type="ECO:0000259" key="6">
    <source>
        <dbReference type="Pfam" id="PF00916"/>
    </source>
</evidence>
<dbReference type="VEuPathDB" id="VectorBase:GMOY011827"/>
<evidence type="ECO:0000256" key="2">
    <source>
        <dbReference type="ARBA" id="ARBA00022692"/>
    </source>
</evidence>
<evidence type="ECO:0000256" key="3">
    <source>
        <dbReference type="ARBA" id="ARBA00022989"/>
    </source>
</evidence>
<dbReference type="InterPro" id="IPR011547">
    <property type="entry name" value="SLC26A/SulP_dom"/>
</dbReference>
<feature type="transmembrane region" description="Helical" evidence="5">
    <location>
        <begin position="262"/>
        <end position="280"/>
    </location>
</feature>
<dbReference type="GO" id="GO:0016020">
    <property type="term" value="C:membrane"/>
    <property type="evidence" value="ECO:0007669"/>
    <property type="project" value="UniProtKB-SubCell"/>
</dbReference>
<protein>
    <recommendedName>
        <fullName evidence="6">SLC26A/SulP transporter domain-containing protein</fullName>
    </recommendedName>
</protein>
<keyword evidence="2 5" id="KW-0812">Transmembrane</keyword>
<accession>A0A1B0GEV4</accession>
<sequence>MKNMEDLEVADKIYDENGVNICEKITRYSQKCCTVNTMKNAFPVLAWLPKYNSKFLMSDFVAGLTVGLTAIPQAIAYATVAGLLPQYGLYSAFMGCFVYIIFGTCKDITVGPTAITALMVQSHVSGSPDYAVLCCFLSGCIILCLGLLNLGVLVRFISIPVTTGFTMAAAITIASGQINNLFVSEHNITFSFQNYNFTTEDICKGTSNEFIASWYNFFTHFNEIRTNDAALGITTLIILLMMRKVKDLKCGRYKMFTKYISLSRNALAVLAGILLCYLLRNDDRLPFKVSGEISPGLPPFDWPPFSTAVNGTIIPFKTMVSHLGASLISIPLISILESRLVDATQEMIALGVSNIMGGFVSSMPITGSFTRTAINNSSGVKTPLGGAVTGTLVLMALAFLTKTFYYIPKATLAAIIIGAMIFMVEYDRVAEIWRSKKIDFFPFLVTVLVCLFWSLEYGIVGGILANMTFILYKSARPIIIISKEEINCVQIGIVEVMETLCYSSAEYLKYQILHFTSSQAEGNEIRLIILKIQDNSSIDSSVALNILSLEKDLSMLECRLICWNWNVCAAGVIYRLHTKGNQLLKYGKSYMELINDLKLSPPFITFDIEGSLKLEEI</sequence>